<comment type="similarity">
    <text evidence="2">Belongs to the ABC-4 integral membrane protein family. LolC/E subfamily.</text>
</comment>
<keyword evidence="6 7" id="KW-0472">Membrane</keyword>
<feature type="domain" description="ABC3 transporter permease C-terminal" evidence="8">
    <location>
        <begin position="271"/>
        <end position="402"/>
    </location>
</feature>
<comment type="subcellular location">
    <subcellularLocation>
        <location evidence="1">Cell membrane</location>
        <topology evidence="1">Multi-pass membrane protein</topology>
    </subcellularLocation>
</comment>
<keyword evidence="3" id="KW-1003">Cell membrane</keyword>
<proteinExistence type="inferred from homology"/>
<evidence type="ECO:0000256" key="6">
    <source>
        <dbReference type="ARBA" id="ARBA00023136"/>
    </source>
</evidence>
<dbReference type="PANTHER" id="PTHR30489">
    <property type="entry name" value="LIPOPROTEIN-RELEASING SYSTEM TRANSMEMBRANE PROTEIN LOLE"/>
    <property type="match status" value="1"/>
</dbReference>
<dbReference type="Pfam" id="PF02687">
    <property type="entry name" value="FtsX"/>
    <property type="match status" value="1"/>
</dbReference>
<evidence type="ECO:0000256" key="3">
    <source>
        <dbReference type="ARBA" id="ARBA00022475"/>
    </source>
</evidence>
<protein>
    <recommendedName>
        <fullName evidence="12">Permease</fullName>
    </recommendedName>
</protein>
<sequence length="409" mass="42944">MFAFHERRLIARYLWPGAGGRLVLLVGAIGCIGVAIGVASLVLVMAVMNGAHAKLASTVAPVDGHLSITAPAHQRMDEERVAAIVTRLPGVARAEPLRELTAALSIDGRMSPVRVQGLTAQDIARHPALVRPAMGVRPTAPDTIAVGENAALQLGLLPGSPVAIGRVEVAPDRSVNLRLFQARVSGLYHDDDAVGDEAPVILGPSHGLAVLDDGTAVTRRVAVTLVRPQDENRVAAEIRHRLGPAYRITSWTQANRALIAALATEKIGMTIAVGLVTVIALFNVLSSMTLLARSKRREIAVLRSMGMSAHGIARVFASVGSIIAAVGAMTGLALATGLLTQRERITALALWLVPSRERELNIFLSLPVGIAPQAVATIGLCVMAGAVFASLYPAWVAARIPPALVLRGE</sequence>
<evidence type="ECO:0000259" key="9">
    <source>
        <dbReference type="Pfam" id="PF12704"/>
    </source>
</evidence>
<evidence type="ECO:0000313" key="11">
    <source>
        <dbReference type="Proteomes" id="UP000074072"/>
    </source>
</evidence>
<dbReference type="PANTHER" id="PTHR30489:SF0">
    <property type="entry name" value="LIPOPROTEIN-RELEASING SYSTEM TRANSMEMBRANE PROTEIN LOLE"/>
    <property type="match status" value="1"/>
</dbReference>
<accession>A0A147J0J7</accession>
<evidence type="ECO:0000256" key="1">
    <source>
        <dbReference type="ARBA" id="ARBA00004651"/>
    </source>
</evidence>
<dbReference type="InterPro" id="IPR003838">
    <property type="entry name" value="ABC3_permease_C"/>
</dbReference>
<feature type="transmembrane region" description="Helical" evidence="7">
    <location>
        <begin position="374"/>
        <end position="398"/>
    </location>
</feature>
<name>A0A147J0J7_9SPHN</name>
<evidence type="ECO:0000259" key="8">
    <source>
        <dbReference type="Pfam" id="PF02687"/>
    </source>
</evidence>
<dbReference type="PATRIC" id="fig|33051.4.peg.1724"/>
<dbReference type="Proteomes" id="UP000074072">
    <property type="component" value="Unassembled WGS sequence"/>
</dbReference>
<dbReference type="EMBL" id="LDTE01000026">
    <property type="protein sequence ID" value="KTW01706.1"/>
    <property type="molecule type" value="Genomic_DNA"/>
</dbReference>
<dbReference type="InterPro" id="IPR051447">
    <property type="entry name" value="Lipoprotein-release_system"/>
</dbReference>
<feature type="transmembrane region" description="Helical" evidence="7">
    <location>
        <begin position="267"/>
        <end position="291"/>
    </location>
</feature>
<evidence type="ECO:0000256" key="5">
    <source>
        <dbReference type="ARBA" id="ARBA00022989"/>
    </source>
</evidence>
<organism evidence="10 11">
    <name type="scientific">Sphingomonas sanguinis</name>
    <dbReference type="NCBI Taxonomy" id="33051"/>
    <lineage>
        <taxon>Bacteria</taxon>
        <taxon>Pseudomonadati</taxon>
        <taxon>Pseudomonadota</taxon>
        <taxon>Alphaproteobacteria</taxon>
        <taxon>Sphingomonadales</taxon>
        <taxon>Sphingomonadaceae</taxon>
        <taxon>Sphingomonas</taxon>
    </lineage>
</organism>
<reference evidence="10 11" key="1">
    <citation type="journal article" date="2016" name="Front. Microbiol.">
        <title>Genomic Resource of Rice Seed Associated Bacteria.</title>
        <authorList>
            <person name="Midha S."/>
            <person name="Bansal K."/>
            <person name="Sharma S."/>
            <person name="Kumar N."/>
            <person name="Patil P.P."/>
            <person name="Chaudhry V."/>
            <person name="Patil P.B."/>
        </authorList>
    </citation>
    <scope>NUCLEOTIDE SEQUENCE [LARGE SCALE GENOMIC DNA]</scope>
    <source>
        <strain evidence="10 11">SB4</strain>
    </source>
</reference>
<keyword evidence="5 7" id="KW-1133">Transmembrane helix</keyword>
<feature type="domain" description="MacB-like periplasmic core" evidence="9">
    <location>
        <begin position="32"/>
        <end position="240"/>
    </location>
</feature>
<dbReference type="OrthoDB" id="9808461at2"/>
<feature type="transmembrane region" description="Helical" evidence="7">
    <location>
        <begin position="312"/>
        <end position="335"/>
    </location>
</feature>
<comment type="caution">
    <text evidence="10">The sequence shown here is derived from an EMBL/GenBank/DDBJ whole genome shotgun (WGS) entry which is preliminary data.</text>
</comment>
<dbReference type="Pfam" id="PF12704">
    <property type="entry name" value="MacB_PCD"/>
    <property type="match status" value="1"/>
</dbReference>
<gene>
    <name evidence="10" type="ORF">SB4_05420</name>
</gene>
<evidence type="ECO:0000256" key="2">
    <source>
        <dbReference type="ARBA" id="ARBA00005236"/>
    </source>
</evidence>
<evidence type="ECO:0000256" key="7">
    <source>
        <dbReference type="SAM" id="Phobius"/>
    </source>
</evidence>
<evidence type="ECO:0008006" key="12">
    <source>
        <dbReference type="Google" id="ProtNLM"/>
    </source>
</evidence>
<dbReference type="GO" id="GO:0098797">
    <property type="term" value="C:plasma membrane protein complex"/>
    <property type="evidence" value="ECO:0007669"/>
    <property type="project" value="TreeGrafter"/>
</dbReference>
<dbReference type="InterPro" id="IPR025857">
    <property type="entry name" value="MacB_PCD"/>
</dbReference>
<dbReference type="RefSeq" id="WP_058751741.1">
    <property type="nucleotide sequence ID" value="NZ_LDTE01000026.1"/>
</dbReference>
<dbReference type="AlphaFoldDB" id="A0A147J0J7"/>
<dbReference type="GO" id="GO:0044874">
    <property type="term" value="P:lipoprotein localization to outer membrane"/>
    <property type="evidence" value="ECO:0007669"/>
    <property type="project" value="TreeGrafter"/>
</dbReference>
<evidence type="ECO:0000256" key="4">
    <source>
        <dbReference type="ARBA" id="ARBA00022692"/>
    </source>
</evidence>
<feature type="transmembrane region" description="Helical" evidence="7">
    <location>
        <begin position="21"/>
        <end position="48"/>
    </location>
</feature>
<keyword evidence="4 7" id="KW-0812">Transmembrane</keyword>
<evidence type="ECO:0000313" key="10">
    <source>
        <dbReference type="EMBL" id="KTW01706.1"/>
    </source>
</evidence>